<evidence type="ECO:0000313" key="2">
    <source>
        <dbReference type="EMBL" id="ACQ79571.1"/>
    </source>
</evidence>
<keyword evidence="1" id="KW-1133">Transmembrane helix</keyword>
<evidence type="ECO:0000313" key="3">
    <source>
        <dbReference type="Proteomes" id="UP000007962"/>
    </source>
</evidence>
<keyword evidence="3" id="KW-1185">Reference proteome</keyword>
<name>C5C1V3_BEUC1</name>
<dbReference type="Pfam" id="PF14158">
    <property type="entry name" value="YndJ"/>
    <property type="match status" value="1"/>
</dbReference>
<feature type="transmembrane region" description="Helical" evidence="1">
    <location>
        <begin position="56"/>
        <end position="78"/>
    </location>
</feature>
<dbReference type="OrthoDB" id="4190194at2"/>
<accession>C5C1V3</accession>
<dbReference type="eggNOG" id="COG4762">
    <property type="taxonomic scope" value="Bacteria"/>
</dbReference>
<organism evidence="2 3">
    <name type="scientific">Beutenbergia cavernae (strain ATCC BAA-8 / DSM 12333 / CCUG 43141 / JCM 11478 / NBRC 16432 / NCIMB 13614 / HKI 0122)</name>
    <dbReference type="NCBI Taxonomy" id="471853"/>
    <lineage>
        <taxon>Bacteria</taxon>
        <taxon>Bacillati</taxon>
        <taxon>Actinomycetota</taxon>
        <taxon>Actinomycetes</taxon>
        <taxon>Micrococcales</taxon>
        <taxon>Beutenbergiaceae</taxon>
        <taxon>Beutenbergia</taxon>
    </lineage>
</organism>
<evidence type="ECO:0000256" key="1">
    <source>
        <dbReference type="SAM" id="Phobius"/>
    </source>
</evidence>
<evidence type="ECO:0008006" key="4">
    <source>
        <dbReference type="Google" id="ProtNLM"/>
    </source>
</evidence>
<protein>
    <recommendedName>
        <fullName evidence="4">YndJ-like protein</fullName>
    </recommendedName>
</protein>
<dbReference type="Proteomes" id="UP000007962">
    <property type="component" value="Chromosome"/>
</dbReference>
<feature type="transmembrane region" description="Helical" evidence="1">
    <location>
        <begin position="176"/>
        <end position="194"/>
    </location>
</feature>
<gene>
    <name evidence="2" type="ordered locus">Bcav_1312</name>
</gene>
<dbReference type="HOGENOM" id="CLU_085646_0_0_11"/>
<keyword evidence="1" id="KW-0812">Transmembrane</keyword>
<feature type="transmembrane region" description="Helical" evidence="1">
    <location>
        <begin position="206"/>
        <end position="227"/>
    </location>
</feature>
<feature type="transmembrane region" description="Helical" evidence="1">
    <location>
        <begin position="32"/>
        <end position="49"/>
    </location>
</feature>
<sequence>MTPLVGAITAFGLLVVVPLAFSLSPEGALRRIRLLWLLTAVPAAVALLLPRGAVAALAVTPFAATTLMLAASGAVSAWRSRREPWSPAAATAAATPVVAAATLMAERAGVELAGFELGMLALTPPHMLYAGVVASLLAAALVAAEPTPSARAAGWAVPVGVVTVLVGYLVGDWLELVGTLVLTAAVWTLTWTAWAVAAGAARPARVLLAVGAVVGLGSMTLACVWAVGEATGLAHPDIPVMVATHGVGNAVGLALCGVLGWRVYLRTAAPVPEESSWR</sequence>
<dbReference type="InterPro" id="IPR025450">
    <property type="entry name" value="YndJ-like"/>
</dbReference>
<feature type="transmembrane region" description="Helical" evidence="1">
    <location>
        <begin position="247"/>
        <end position="265"/>
    </location>
</feature>
<dbReference type="KEGG" id="bcv:Bcav_1312"/>
<keyword evidence="1" id="KW-0472">Membrane</keyword>
<dbReference type="RefSeq" id="WP_015881811.1">
    <property type="nucleotide sequence ID" value="NC_012669.1"/>
</dbReference>
<feature type="transmembrane region" description="Helical" evidence="1">
    <location>
        <begin position="127"/>
        <end position="145"/>
    </location>
</feature>
<proteinExistence type="predicted"/>
<dbReference type="EMBL" id="CP001618">
    <property type="protein sequence ID" value="ACQ79571.1"/>
    <property type="molecule type" value="Genomic_DNA"/>
</dbReference>
<dbReference type="AlphaFoldDB" id="C5C1V3"/>
<reference evidence="2 3" key="1">
    <citation type="journal article" date="2009" name="Stand. Genomic Sci.">
        <title>Complete genome sequence of Beutenbergia cavernae type strain (HKI 0122).</title>
        <authorList>
            <person name="Land M."/>
            <person name="Pukall R."/>
            <person name="Abt B."/>
            <person name="Goker M."/>
            <person name="Rohde M."/>
            <person name="Glavina Del Rio T."/>
            <person name="Tice H."/>
            <person name="Copeland A."/>
            <person name="Cheng J.F."/>
            <person name="Lucas S."/>
            <person name="Chen F."/>
            <person name="Nolan M."/>
            <person name="Bruce D."/>
            <person name="Goodwin L."/>
            <person name="Pitluck S."/>
            <person name="Ivanova N."/>
            <person name="Mavromatis K."/>
            <person name="Ovchinnikova G."/>
            <person name="Pati A."/>
            <person name="Chen A."/>
            <person name="Palaniappan K."/>
            <person name="Hauser L."/>
            <person name="Chang Y.J."/>
            <person name="Jefferies C.C."/>
            <person name="Saunders E."/>
            <person name="Brettin T."/>
            <person name="Detter J.C."/>
            <person name="Han C."/>
            <person name="Chain P."/>
            <person name="Bristow J."/>
            <person name="Eisen J.A."/>
            <person name="Markowitz V."/>
            <person name="Hugenholtz P."/>
            <person name="Kyrpides N.C."/>
            <person name="Klenk H.P."/>
            <person name="Lapidus A."/>
        </authorList>
    </citation>
    <scope>NUCLEOTIDE SEQUENCE [LARGE SCALE GENOMIC DNA]</scope>
    <source>
        <strain evidence="3">ATCC BAA-8 / DSM 12333 / NBRC 16432</strain>
    </source>
</reference>
<feature type="transmembrane region" description="Helical" evidence="1">
    <location>
        <begin position="152"/>
        <end position="170"/>
    </location>
</feature>
<dbReference type="STRING" id="471853.Bcav_1312"/>
<dbReference type="TCDB" id="9.B.227.1.2">
    <property type="family name" value="the uncharacterized 9 or 10 tms protein (yndj) family"/>
</dbReference>